<keyword evidence="3" id="KW-1185">Reference proteome</keyword>
<feature type="transmembrane region" description="Helical" evidence="1">
    <location>
        <begin position="263"/>
        <end position="283"/>
    </location>
</feature>
<evidence type="ECO:0000313" key="2">
    <source>
        <dbReference type="EMBL" id="KAH7115870.1"/>
    </source>
</evidence>
<keyword evidence="1" id="KW-0472">Membrane</keyword>
<evidence type="ECO:0000313" key="3">
    <source>
        <dbReference type="Proteomes" id="UP000700596"/>
    </source>
</evidence>
<evidence type="ECO:0000256" key="1">
    <source>
        <dbReference type="SAM" id="Phobius"/>
    </source>
</evidence>
<comment type="caution">
    <text evidence="2">The sequence shown here is derived from an EMBL/GenBank/DDBJ whole genome shotgun (WGS) entry which is preliminary data.</text>
</comment>
<keyword evidence="1" id="KW-0812">Transmembrane</keyword>
<proteinExistence type="predicted"/>
<dbReference type="EMBL" id="JAGMWT010000015">
    <property type="protein sequence ID" value="KAH7115870.1"/>
    <property type="molecule type" value="Genomic_DNA"/>
</dbReference>
<accession>A0A9P9DAM8</accession>
<dbReference type="PANTHER" id="PTHR34414">
    <property type="entry name" value="HET DOMAIN-CONTAINING PROTEIN-RELATED"/>
    <property type="match status" value="1"/>
</dbReference>
<sequence>MANHAEKSLGLKPPFRRDLLHTISSVDGIQLKTPLLPATYRNRRHMVRLVSADLHAFLEHELDVRRLNCIHNWLWLVGLPTSPRALHYQRIKKRDIVVTEQLDLHLVWSPSRILIKPLPRFMLSPQFWQLHICPDEGLYRVALGFILSYVALIEREVDFHMAANLNLLPSELTWPDWLALAEEVVIASAQTNAHLSSSPSSTSSTSSLESHVPVNPRFFYGELRLGRLNWIYRLALGKPRGYLSGCTTYAGFIRDNVNSLITLFAYTTIVLSAMQVGLATQWLADDYAFGMASYIFSIFSILAPLSAIGAIIFVLAVLFVINLLRTLRIRGKRRRQGAGV</sequence>
<dbReference type="Pfam" id="PF20246">
    <property type="entry name" value="DUF6601"/>
    <property type="match status" value="1"/>
</dbReference>
<organism evidence="2 3">
    <name type="scientific">Dendryphion nanum</name>
    <dbReference type="NCBI Taxonomy" id="256645"/>
    <lineage>
        <taxon>Eukaryota</taxon>
        <taxon>Fungi</taxon>
        <taxon>Dikarya</taxon>
        <taxon>Ascomycota</taxon>
        <taxon>Pezizomycotina</taxon>
        <taxon>Dothideomycetes</taxon>
        <taxon>Pleosporomycetidae</taxon>
        <taxon>Pleosporales</taxon>
        <taxon>Torulaceae</taxon>
        <taxon>Dendryphion</taxon>
    </lineage>
</organism>
<dbReference type="PANTHER" id="PTHR34414:SF1">
    <property type="entry name" value="SUBTILISIN-LIKE SERINE PROTEASE"/>
    <property type="match status" value="1"/>
</dbReference>
<dbReference type="InterPro" id="IPR046536">
    <property type="entry name" value="DUF6601"/>
</dbReference>
<dbReference type="OrthoDB" id="5086500at2759"/>
<reference evidence="2" key="1">
    <citation type="journal article" date="2021" name="Nat. Commun.">
        <title>Genetic determinants of endophytism in the Arabidopsis root mycobiome.</title>
        <authorList>
            <person name="Mesny F."/>
            <person name="Miyauchi S."/>
            <person name="Thiergart T."/>
            <person name="Pickel B."/>
            <person name="Atanasova L."/>
            <person name="Karlsson M."/>
            <person name="Huettel B."/>
            <person name="Barry K.W."/>
            <person name="Haridas S."/>
            <person name="Chen C."/>
            <person name="Bauer D."/>
            <person name="Andreopoulos W."/>
            <person name="Pangilinan J."/>
            <person name="LaButti K."/>
            <person name="Riley R."/>
            <person name="Lipzen A."/>
            <person name="Clum A."/>
            <person name="Drula E."/>
            <person name="Henrissat B."/>
            <person name="Kohler A."/>
            <person name="Grigoriev I.V."/>
            <person name="Martin F.M."/>
            <person name="Hacquard S."/>
        </authorList>
    </citation>
    <scope>NUCLEOTIDE SEQUENCE</scope>
    <source>
        <strain evidence="2">MPI-CAGE-CH-0243</strain>
    </source>
</reference>
<protein>
    <submittedName>
        <fullName evidence="2">Uncharacterized protein</fullName>
    </submittedName>
</protein>
<dbReference type="AlphaFoldDB" id="A0A9P9DAM8"/>
<feature type="transmembrane region" description="Helical" evidence="1">
    <location>
        <begin position="295"/>
        <end position="324"/>
    </location>
</feature>
<gene>
    <name evidence="2" type="ORF">B0J11DRAFT_510233</name>
</gene>
<name>A0A9P9DAM8_9PLEO</name>
<dbReference type="Proteomes" id="UP000700596">
    <property type="component" value="Unassembled WGS sequence"/>
</dbReference>
<keyword evidence="1" id="KW-1133">Transmembrane helix</keyword>